<dbReference type="EMBL" id="SNRW01037950">
    <property type="protein sequence ID" value="KAA6353525.1"/>
    <property type="molecule type" value="Genomic_DNA"/>
</dbReference>
<evidence type="ECO:0000313" key="2">
    <source>
        <dbReference type="EMBL" id="KAA6353525.1"/>
    </source>
</evidence>
<dbReference type="AlphaFoldDB" id="A0A5J4T824"/>
<keyword evidence="1" id="KW-0472">Membrane</keyword>
<name>A0A5J4T824_9EUKA</name>
<keyword evidence="1" id="KW-0812">Transmembrane</keyword>
<proteinExistence type="predicted"/>
<evidence type="ECO:0000313" key="3">
    <source>
        <dbReference type="Proteomes" id="UP000324800"/>
    </source>
</evidence>
<dbReference type="Proteomes" id="UP000324800">
    <property type="component" value="Unassembled WGS sequence"/>
</dbReference>
<feature type="transmembrane region" description="Helical" evidence="1">
    <location>
        <begin position="21"/>
        <end position="49"/>
    </location>
</feature>
<accession>A0A5J4T824</accession>
<evidence type="ECO:0000256" key="1">
    <source>
        <dbReference type="SAM" id="Phobius"/>
    </source>
</evidence>
<gene>
    <name evidence="2" type="ORF">EZS28_050948</name>
</gene>
<organism evidence="2 3">
    <name type="scientific">Streblomastix strix</name>
    <dbReference type="NCBI Taxonomy" id="222440"/>
    <lineage>
        <taxon>Eukaryota</taxon>
        <taxon>Metamonada</taxon>
        <taxon>Preaxostyla</taxon>
        <taxon>Oxymonadida</taxon>
        <taxon>Streblomastigidae</taxon>
        <taxon>Streblomastix</taxon>
    </lineage>
</organism>
<protein>
    <submittedName>
        <fullName evidence="2">Uncharacterized protein</fullName>
    </submittedName>
</protein>
<feature type="non-terminal residue" evidence="2">
    <location>
        <position position="67"/>
    </location>
</feature>
<sequence length="67" mass="7789">MDILQIRSIRGLITQRKIIRAMRIAGIVFFALAVLLLTLVLIITIQYIIQPQSEQLTEQLRYVMQYG</sequence>
<reference evidence="2 3" key="1">
    <citation type="submission" date="2019-03" db="EMBL/GenBank/DDBJ databases">
        <title>Single cell metagenomics reveals metabolic interactions within the superorganism composed of flagellate Streblomastix strix and complex community of Bacteroidetes bacteria on its surface.</title>
        <authorList>
            <person name="Treitli S.C."/>
            <person name="Kolisko M."/>
            <person name="Husnik F."/>
            <person name="Keeling P."/>
            <person name="Hampl V."/>
        </authorList>
    </citation>
    <scope>NUCLEOTIDE SEQUENCE [LARGE SCALE GENOMIC DNA]</scope>
    <source>
        <strain evidence="2">ST1C</strain>
    </source>
</reference>
<comment type="caution">
    <text evidence="2">The sequence shown here is derived from an EMBL/GenBank/DDBJ whole genome shotgun (WGS) entry which is preliminary data.</text>
</comment>
<keyword evidence="1" id="KW-1133">Transmembrane helix</keyword>